<dbReference type="EMBL" id="CM004388">
    <property type="protein sequence ID" value="KAG8660440.1"/>
    <property type="molecule type" value="Genomic_DNA"/>
</dbReference>
<proteinExistence type="predicted"/>
<keyword evidence="2" id="KW-1185">Reference proteome</keyword>
<protein>
    <submittedName>
        <fullName evidence="1">Uncharacterized protein</fullName>
    </submittedName>
</protein>
<dbReference type="Proteomes" id="UP000091857">
    <property type="component" value="Chromosome 2"/>
</dbReference>
<name>A0ACB7I849_MANES</name>
<organism evidence="1 2">
    <name type="scientific">Manihot esculenta</name>
    <name type="common">Cassava</name>
    <name type="synonym">Jatropha manihot</name>
    <dbReference type="NCBI Taxonomy" id="3983"/>
    <lineage>
        <taxon>Eukaryota</taxon>
        <taxon>Viridiplantae</taxon>
        <taxon>Streptophyta</taxon>
        <taxon>Embryophyta</taxon>
        <taxon>Tracheophyta</taxon>
        <taxon>Spermatophyta</taxon>
        <taxon>Magnoliopsida</taxon>
        <taxon>eudicotyledons</taxon>
        <taxon>Gunneridae</taxon>
        <taxon>Pentapetalae</taxon>
        <taxon>rosids</taxon>
        <taxon>fabids</taxon>
        <taxon>Malpighiales</taxon>
        <taxon>Euphorbiaceae</taxon>
        <taxon>Crotonoideae</taxon>
        <taxon>Manihoteae</taxon>
        <taxon>Manihot</taxon>
    </lineage>
</organism>
<evidence type="ECO:0000313" key="2">
    <source>
        <dbReference type="Proteomes" id="UP000091857"/>
    </source>
</evidence>
<gene>
    <name evidence="1" type="ORF">MANES_02G158666v8</name>
</gene>
<accession>A0ACB7I849</accession>
<reference evidence="2" key="1">
    <citation type="journal article" date="2016" name="Nat. Biotechnol.">
        <title>Sequencing wild and cultivated cassava and related species reveals extensive interspecific hybridization and genetic diversity.</title>
        <authorList>
            <person name="Bredeson J.V."/>
            <person name="Lyons J.B."/>
            <person name="Prochnik S.E."/>
            <person name="Wu G.A."/>
            <person name="Ha C.M."/>
            <person name="Edsinger-Gonzales E."/>
            <person name="Grimwood J."/>
            <person name="Schmutz J."/>
            <person name="Rabbi I.Y."/>
            <person name="Egesi C."/>
            <person name="Nauluvula P."/>
            <person name="Lebot V."/>
            <person name="Ndunguru J."/>
            <person name="Mkamilo G."/>
            <person name="Bart R.S."/>
            <person name="Setter T.L."/>
            <person name="Gleadow R.M."/>
            <person name="Kulakow P."/>
            <person name="Ferguson M.E."/>
            <person name="Rounsley S."/>
            <person name="Rokhsar D.S."/>
        </authorList>
    </citation>
    <scope>NUCLEOTIDE SEQUENCE [LARGE SCALE GENOMIC DNA]</scope>
    <source>
        <strain evidence="2">cv. AM560-2</strain>
    </source>
</reference>
<evidence type="ECO:0000313" key="1">
    <source>
        <dbReference type="EMBL" id="KAG8660440.1"/>
    </source>
</evidence>
<comment type="caution">
    <text evidence="1">The sequence shown here is derived from an EMBL/GenBank/DDBJ whole genome shotgun (WGS) entry which is preliminary data.</text>
</comment>
<sequence>MNIKSLNGKWHKAYCERHGFEQKAKAENRKQGLEELKSMKRIRVELERLHLLCERIIKCEKIKHDLVLCSHSILACKRDHVARSVPVHSPFFPPHVSSESATASLKRNTNGYKSCSDAIQRSDDVTADSTICLGIELKLLWMQIKRQMTAPHPNTFLPEGLWREYHLLASKSLLELPLHLIIH</sequence>